<evidence type="ECO:0000313" key="6">
    <source>
        <dbReference type="EMBL" id="OSI20809.1"/>
    </source>
</evidence>
<dbReference type="GO" id="GO:0004135">
    <property type="term" value="F:amylo-alpha-1,6-glucosidase activity"/>
    <property type="evidence" value="ECO:0007669"/>
    <property type="project" value="InterPro"/>
</dbReference>
<dbReference type="AlphaFoldDB" id="A0A1X3DI21"/>
<dbReference type="Gene3D" id="2.60.40.10">
    <property type="entry name" value="Immunoglobulins"/>
    <property type="match status" value="1"/>
</dbReference>
<dbReference type="OrthoDB" id="9800174at2"/>
<dbReference type="SUPFAM" id="SSF51011">
    <property type="entry name" value="Glycosyl hydrolase domain"/>
    <property type="match status" value="1"/>
</dbReference>
<sequence>MTLLRQHHNGAEISDGLPYPLGATVRDGGVNFAVFSSSAEKIELCLFEGGTETRITLPAKSGGVFHGFVPNIAAGQRYGYRVYGTHYPELGLLFNPQKLLLDPYAKAVDGKPQYRNERELAYFHYRNGSDNAAVAPKSVVVEEQPFDWENDRHPNTPWAQTVIYEAHVKGLTKLMPDVQHAGTYAALADGRVIGRLKALGITAVELLPIQTHLDEYHLQQRGLSNYWGYNTCSHFAVETGYAADPQQAANELRRAVKALHQAGIEVILDVVYNHTAEQDLDVGLMLCQRGIDSPAWYWQDGEGRLCNWTGCGNTVQIAGHNATRWVMDSLRYWVQSFHIDGFRFDLGTVLGREPDFHSNARFFQTARQDPVLAGRKLIVEPWDIGAGGYRLGQFPYPFAEWNDRFRDDMRAFWLQGSGNVGIFAERLAGSSDIFQARGRQPSAGVNFITAHDGFTLQDLVSYNDKHNEANGEGNRDGHSHNLSWNHGAEGETDDAAVNLARSRTAKALLASLLLSNGTPMLTAGDESGNSQQGNNNGYCQDNEISWLDWSRRNEEREQYTRELLAVRREIPLLNEDVWWSSRRVQWLNSDGLEMKSRDWDDRTAKALQIRIDNKWLLLVNGKHSPQTFVLPHGRWVCRLAPEDAPVSVQPECSVSHAGIWIFVETGETV</sequence>
<evidence type="ECO:0000313" key="7">
    <source>
        <dbReference type="Proteomes" id="UP000193303"/>
    </source>
</evidence>
<dbReference type="STRING" id="1931275.BV914_09465"/>
<protein>
    <submittedName>
        <fullName evidence="6">Glycogen debranching enzyme GlgX</fullName>
    </submittedName>
</protein>
<dbReference type="InterPro" id="IPR040784">
    <property type="entry name" value="GlgX_C"/>
</dbReference>
<accession>A0A1X3DI21</accession>
<dbReference type="InterPro" id="IPR011837">
    <property type="entry name" value="Glycogen_debranch_GlgX"/>
</dbReference>
<dbReference type="GO" id="GO:0005980">
    <property type="term" value="P:glycogen catabolic process"/>
    <property type="evidence" value="ECO:0007669"/>
    <property type="project" value="InterPro"/>
</dbReference>
<dbReference type="RefSeq" id="WP_085359471.1">
    <property type="nucleotide sequence ID" value="NZ_MTAB01000014.1"/>
</dbReference>
<feature type="domain" description="Glycosyl hydrolase family 13 catalytic" evidence="5">
    <location>
        <begin position="182"/>
        <end position="567"/>
    </location>
</feature>
<proteinExistence type="inferred from homology"/>
<dbReference type="CDD" id="cd11326">
    <property type="entry name" value="AmyAc_Glg_debranch"/>
    <property type="match status" value="1"/>
</dbReference>
<dbReference type="NCBIfam" id="TIGR02100">
    <property type="entry name" value="glgX_debranch"/>
    <property type="match status" value="1"/>
</dbReference>
<comment type="similarity">
    <text evidence="1">Belongs to the glycosyl hydrolase 13 family.</text>
</comment>
<dbReference type="InterPro" id="IPR004193">
    <property type="entry name" value="Glyco_hydro_13_N"/>
</dbReference>
<dbReference type="InterPro" id="IPR013783">
    <property type="entry name" value="Ig-like_fold"/>
</dbReference>
<comment type="caution">
    <text evidence="6">The sequence shown here is derived from an EMBL/GenBank/DDBJ whole genome shotgun (WGS) entry which is preliminary data.</text>
</comment>
<name>A0A1X3DI21_9NEIS</name>
<dbReference type="InterPro" id="IPR017853">
    <property type="entry name" value="GH"/>
</dbReference>
<dbReference type="PANTHER" id="PTHR43002">
    <property type="entry name" value="GLYCOGEN DEBRANCHING ENZYME"/>
    <property type="match status" value="1"/>
</dbReference>
<dbReference type="Gene3D" id="3.20.20.80">
    <property type="entry name" value="Glycosidases"/>
    <property type="match status" value="1"/>
</dbReference>
<dbReference type="SMART" id="SM00642">
    <property type="entry name" value="Aamy"/>
    <property type="match status" value="1"/>
</dbReference>
<dbReference type="Pfam" id="PF18390">
    <property type="entry name" value="GlgX_C"/>
    <property type="match status" value="1"/>
</dbReference>
<dbReference type="CDD" id="cd02856">
    <property type="entry name" value="E_set_GDE_Isoamylase_N"/>
    <property type="match status" value="1"/>
</dbReference>
<dbReference type="Pfam" id="PF02922">
    <property type="entry name" value="CBM_48"/>
    <property type="match status" value="1"/>
</dbReference>
<evidence type="ECO:0000256" key="2">
    <source>
        <dbReference type="ARBA" id="ARBA00022801"/>
    </source>
</evidence>
<dbReference type="EMBL" id="MTAB01000014">
    <property type="protein sequence ID" value="OSI20809.1"/>
    <property type="molecule type" value="Genomic_DNA"/>
</dbReference>
<dbReference type="InterPro" id="IPR014756">
    <property type="entry name" value="Ig_E-set"/>
</dbReference>
<dbReference type="Gene3D" id="2.60.40.1180">
    <property type="entry name" value="Golgi alpha-mannosidase II"/>
    <property type="match status" value="1"/>
</dbReference>
<organism evidence="6 7">
    <name type="scientific">Neisseria dumasiana</name>
    <dbReference type="NCBI Taxonomy" id="1931275"/>
    <lineage>
        <taxon>Bacteria</taxon>
        <taxon>Pseudomonadati</taxon>
        <taxon>Pseudomonadota</taxon>
        <taxon>Betaproteobacteria</taxon>
        <taxon>Neisseriales</taxon>
        <taxon>Neisseriaceae</taxon>
        <taxon>Neisseria</taxon>
    </lineage>
</organism>
<evidence type="ECO:0000256" key="4">
    <source>
        <dbReference type="SAM" id="MobiDB-lite"/>
    </source>
</evidence>
<evidence type="ECO:0000259" key="5">
    <source>
        <dbReference type="SMART" id="SM00642"/>
    </source>
</evidence>
<dbReference type="InterPro" id="IPR044505">
    <property type="entry name" value="GlgX_Isoamylase_N_E_set"/>
</dbReference>
<evidence type="ECO:0000256" key="3">
    <source>
        <dbReference type="ARBA" id="ARBA00023295"/>
    </source>
</evidence>
<gene>
    <name evidence="6" type="ORF">BV912_07170</name>
</gene>
<dbReference type="SUPFAM" id="SSF81296">
    <property type="entry name" value="E set domains"/>
    <property type="match status" value="1"/>
</dbReference>
<dbReference type="InterPro" id="IPR013780">
    <property type="entry name" value="Glyco_hydro_b"/>
</dbReference>
<dbReference type="Proteomes" id="UP000193303">
    <property type="component" value="Unassembled WGS sequence"/>
</dbReference>
<feature type="compositionally biased region" description="Basic and acidic residues" evidence="4">
    <location>
        <begin position="465"/>
        <end position="479"/>
    </location>
</feature>
<dbReference type="SUPFAM" id="SSF51445">
    <property type="entry name" value="(Trans)glycosidases"/>
    <property type="match status" value="1"/>
</dbReference>
<evidence type="ECO:0000256" key="1">
    <source>
        <dbReference type="ARBA" id="ARBA00008061"/>
    </source>
</evidence>
<keyword evidence="2" id="KW-0378">Hydrolase</keyword>
<keyword evidence="3" id="KW-0326">Glycosidase</keyword>
<dbReference type="InterPro" id="IPR006047">
    <property type="entry name" value="GH13_cat_dom"/>
</dbReference>
<feature type="region of interest" description="Disordered" evidence="4">
    <location>
        <begin position="465"/>
        <end position="489"/>
    </location>
</feature>
<reference evidence="7" key="1">
    <citation type="submission" date="2017-01" db="EMBL/GenBank/DDBJ databases">
        <authorList>
            <person name="Mah S.A."/>
            <person name="Swanson W.J."/>
            <person name="Moy G.W."/>
            <person name="Vacquier V.D."/>
        </authorList>
    </citation>
    <scope>NUCLEOTIDE SEQUENCE [LARGE SCALE GENOMIC DNA]</scope>
    <source>
        <strain evidence="7">124861</strain>
    </source>
</reference>